<dbReference type="GeneID" id="100839766"/>
<feature type="region of interest" description="Disordered" evidence="1">
    <location>
        <begin position="264"/>
        <end position="326"/>
    </location>
</feature>
<dbReference type="Gramene" id="KQJ92604">
    <property type="protein sequence ID" value="KQJ92604"/>
    <property type="gene ID" value="BRADI_4g45022v3"/>
</dbReference>
<evidence type="ECO:0000313" key="4">
    <source>
        <dbReference type="Proteomes" id="UP000008810"/>
    </source>
</evidence>
<gene>
    <name evidence="3" type="primary">LOC100839766</name>
    <name evidence="2" type="ORF">BRADI_4g45022v3</name>
</gene>
<dbReference type="EnsemblPlants" id="KQJ92604">
    <property type="protein sequence ID" value="KQJ92604"/>
    <property type="gene ID" value="BRADI_4g45022v3"/>
</dbReference>
<name>A0A0Q3F261_BRADI</name>
<dbReference type="STRING" id="15368.A0A0Q3F261"/>
<accession>A0A0Q3F261</accession>
<feature type="compositionally biased region" description="Basic and acidic residues" evidence="1">
    <location>
        <begin position="286"/>
        <end position="302"/>
    </location>
</feature>
<dbReference type="PANTHER" id="PTHR37258:SF1">
    <property type="entry name" value="FANTOM PROTEIN"/>
    <property type="match status" value="1"/>
</dbReference>
<dbReference type="Proteomes" id="UP000008810">
    <property type="component" value="Chromosome 4"/>
</dbReference>
<feature type="compositionally biased region" description="Pro residues" evidence="1">
    <location>
        <begin position="111"/>
        <end position="122"/>
    </location>
</feature>
<evidence type="ECO:0000256" key="1">
    <source>
        <dbReference type="SAM" id="MobiDB-lite"/>
    </source>
</evidence>
<proteinExistence type="predicted"/>
<keyword evidence="4" id="KW-1185">Reference proteome</keyword>
<reference evidence="3" key="3">
    <citation type="submission" date="2018-08" db="UniProtKB">
        <authorList>
            <consortium name="EnsemblPlants"/>
        </authorList>
    </citation>
    <scope>IDENTIFICATION</scope>
    <source>
        <strain evidence="3">cv. Bd21</strain>
    </source>
</reference>
<protein>
    <submittedName>
        <fullName evidence="2 3">Uncharacterized protein</fullName>
    </submittedName>
</protein>
<dbReference type="AlphaFoldDB" id="A0A0Q3F261"/>
<reference evidence="2 3" key="1">
    <citation type="journal article" date="2010" name="Nature">
        <title>Genome sequencing and analysis of the model grass Brachypodium distachyon.</title>
        <authorList>
            <consortium name="International Brachypodium Initiative"/>
        </authorList>
    </citation>
    <scope>NUCLEOTIDE SEQUENCE [LARGE SCALE GENOMIC DNA]</scope>
    <source>
        <strain evidence="2">Bd21</strain>
        <strain evidence="3">cv. Bd21</strain>
    </source>
</reference>
<feature type="compositionally biased region" description="Low complexity" evidence="1">
    <location>
        <begin position="89"/>
        <end position="110"/>
    </location>
</feature>
<feature type="compositionally biased region" description="Basic and acidic residues" evidence="1">
    <location>
        <begin position="264"/>
        <end position="273"/>
    </location>
</feature>
<dbReference type="EMBL" id="CM000883">
    <property type="protein sequence ID" value="KQJ92604.2"/>
    <property type="molecule type" value="Genomic_DNA"/>
</dbReference>
<feature type="compositionally biased region" description="Basic and acidic residues" evidence="1">
    <location>
        <begin position="163"/>
        <end position="181"/>
    </location>
</feature>
<dbReference type="OrthoDB" id="684590at2759"/>
<sequence>MPCCSWVLSIVASSSGGAGTPSWLHRLHAKGGLSFPKDLQIDDLLYGGSRSPAQPAAAAAAPHPPPAAPLPPPPTPAATPQAPPPKPNPTRTTPTRPNPSAATNTDKPALPQQPPTPPPPPLSGVVSDIFAFAVPSAPRSTRLLKPFRKQSRPRPCSDDEGDDKTPRSSTKENKNKKETKTKGRKRRRAERDAALAAAANGTVERNSKTDVTVIDSSTEGWKGSKVLHIRGLSWKVQNKKVSLVTEPETLAKGKRRAGLVAKITRDREKERKAAASQGNIAISGDLVKEPDGATEMLKRPRSSEPAPGGRTAAAFLLPSTSTLSQP</sequence>
<evidence type="ECO:0000313" key="3">
    <source>
        <dbReference type="EnsemblPlants" id="KQJ92604"/>
    </source>
</evidence>
<dbReference type="RefSeq" id="XP_024318929.1">
    <property type="nucleotide sequence ID" value="XM_024463161.1"/>
</dbReference>
<reference evidence="2" key="2">
    <citation type="submission" date="2017-06" db="EMBL/GenBank/DDBJ databases">
        <title>WGS assembly of Brachypodium distachyon.</title>
        <authorList>
            <consortium name="The International Brachypodium Initiative"/>
            <person name="Lucas S."/>
            <person name="Harmon-Smith M."/>
            <person name="Lail K."/>
            <person name="Tice H."/>
            <person name="Grimwood J."/>
            <person name="Bruce D."/>
            <person name="Barry K."/>
            <person name="Shu S."/>
            <person name="Lindquist E."/>
            <person name="Wang M."/>
            <person name="Pitluck S."/>
            <person name="Vogel J.P."/>
            <person name="Garvin D.F."/>
            <person name="Mockler T.C."/>
            <person name="Schmutz J."/>
            <person name="Rokhsar D."/>
            <person name="Bevan M.W."/>
        </authorList>
    </citation>
    <scope>NUCLEOTIDE SEQUENCE</scope>
    <source>
        <strain evidence="2">Bd21</strain>
    </source>
</reference>
<feature type="region of interest" description="Disordered" evidence="1">
    <location>
        <begin position="46"/>
        <end position="208"/>
    </location>
</feature>
<feature type="compositionally biased region" description="Low complexity" evidence="1">
    <location>
        <begin position="52"/>
        <end position="61"/>
    </location>
</feature>
<dbReference type="PRINTS" id="PR01217">
    <property type="entry name" value="PRICHEXTENSN"/>
</dbReference>
<evidence type="ECO:0000313" key="2">
    <source>
        <dbReference type="EMBL" id="KQJ92604.2"/>
    </source>
</evidence>
<feature type="compositionally biased region" description="Pro residues" evidence="1">
    <location>
        <begin position="62"/>
        <end position="88"/>
    </location>
</feature>
<organism evidence="2">
    <name type="scientific">Brachypodium distachyon</name>
    <name type="common">Purple false brome</name>
    <name type="synonym">Trachynia distachya</name>
    <dbReference type="NCBI Taxonomy" id="15368"/>
    <lineage>
        <taxon>Eukaryota</taxon>
        <taxon>Viridiplantae</taxon>
        <taxon>Streptophyta</taxon>
        <taxon>Embryophyta</taxon>
        <taxon>Tracheophyta</taxon>
        <taxon>Spermatophyta</taxon>
        <taxon>Magnoliopsida</taxon>
        <taxon>Liliopsida</taxon>
        <taxon>Poales</taxon>
        <taxon>Poaceae</taxon>
        <taxon>BOP clade</taxon>
        <taxon>Pooideae</taxon>
        <taxon>Stipodae</taxon>
        <taxon>Brachypodieae</taxon>
        <taxon>Brachypodium</taxon>
    </lineage>
</organism>
<dbReference type="ExpressionAtlas" id="A0A0Q3F261">
    <property type="expression patterns" value="baseline"/>
</dbReference>
<dbReference type="PANTHER" id="PTHR37258">
    <property type="entry name" value="FANTOM PROTEIN"/>
    <property type="match status" value="1"/>
</dbReference>